<reference evidence="2 3" key="1">
    <citation type="submission" date="2024-05" db="EMBL/GenBank/DDBJ databases">
        <authorList>
            <person name="Wallberg A."/>
        </authorList>
    </citation>
    <scope>NUCLEOTIDE SEQUENCE [LARGE SCALE GENOMIC DNA]</scope>
</reference>
<evidence type="ECO:0000256" key="1">
    <source>
        <dbReference type="SAM" id="MobiDB-lite"/>
    </source>
</evidence>
<feature type="compositionally biased region" description="Acidic residues" evidence="1">
    <location>
        <begin position="593"/>
        <end position="604"/>
    </location>
</feature>
<feature type="compositionally biased region" description="Polar residues" evidence="1">
    <location>
        <begin position="480"/>
        <end position="492"/>
    </location>
</feature>
<sequence>MTFSSLSRAAPHIFYHKVLGPKPNSLSSFAPRALVVSVGIPVCAFLSSHDITSVTPYTALSRCQRVPTGANGCQLHQAMTSHLSSPGVNGIKPWHHTCHPLYYSVRVSTASSHDITPVIPCTARLILQFVTSTTRPRCTSKHHLKGRSSSSRRGNTLSSPPPHSPHHKEDKIFLARPILQLEDAIDLLNSLCNAPPGILALTLSPGNSPVQNWRTEWQNWRTEWANIVVTLDKFTSVLIEVATFKKAKTDDQNGKTGDQNGKTGDQNGSTHTLMPKALIMDGCQPQHSDVGSSPNSPGQMSTGGASAVSSSDETSRGAGEPLHLGTVGSGGGASLITPRLIDHSNPRDFTTEHRMASASDHKVELKPDLHSQYPNANQPRTPALEDHIVIKEFIPPSGAVSFKGLAVPKPMGPSSVVGPKPLGVPYTAVPKPQNGTYTSVPKPISPTSSGSNKLSSLSSNPITKSPSSTITTFPKFVSLNKPQGMQPNTKAFSNSLTSTQQQSFQTNNSKSLANPITNHPPSPTSNRKLYDTPSETSPIAHLNIPSPLPEKYSKLSCSPSPSEKDDKEEFVQDSVEETIQESEQFIEPSQNGTEDDNTDETSSC</sequence>
<protein>
    <submittedName>
        <fullName evidence="2">Uncharacterized protein</fullName>
    </submittedName>
</protein>
<gene>
    <name evidence="2" type="ORF">MNOR_LOCUS15679</name>
</gene>
<feature type="compositionally biased region" description="Polar residues" evidence="1">
    <location>
        <begin position="524"/>
        <end position="537"/>
    </location>
</feature>
<feature type="non-terminal residue" evidence="2">
    <location>
        <position position="604"/>
    </location>
</feature>
<feature type="region of interest" description="Disordered" evidence="1">
    <location>
        <begin position="247"/>
        <end position="342"/>
    </location>
</feature>
<dbReference type="EMBL" id="CAXKWB010009917">
    <property type="protein sequence ID" value="CAL4096297.1"/>
    <property type="molecule type" value="Genomic_DNA"/>
</dbReference>
<feature type="compositionally biased region" description="Polar residues" evidence="1">
    <location>
        <begin position="581"/>
        <end position="592"/>
    </location>
</feature>
<feature type="region of interest" description="Disordered" evidence="1">
    <location>
        <begin position="428"/>
        <end position="604"/>
    </location>
</feature>
<dbReference type="Proteomes" id="UP001497623">
    <property type="component" value="Unassembled WGS sequence"/>
</dbReference>
<evidence type="ECO:0000313" key="3">
    <source>
        <dbReference type="Proteomes" id="UP001497623"/>
    </source>
</evidence>
<feature type="compositionally biased region" description="Low complexity" evidence="1">
    <location>
        <begin position="147"/>
        <end position="158"/>
    </location>
</feature>
<proteinExistence type="predicted"/>
<comment type="caution">
    <text evidence="2">The sequence shown here is derived from an EMBL/GenBank/DDBJ whole genome shotgun (WGS) entry which is preliminary data.</text>
</comment>
<feature type="compositionally biased region" description="Polar residues" evidence="1">
    <location>
        <begin position="285"/>
        <end position="312"/>
    </location>
</feature>
<feature type="region of interest" description="Disordered" evidence="1">
    <location>
        <begin position="138"/>
        <end position="169"/>
    </location>
</feature>
<keyword evidence="3" id="KW-1185">Reference proteome</keyword>
<feature type="compositionally biased region" description="Low complexity" evidence="1">
    <location>
        <begin position="445"/>
        <end position="476"/>
    </location>
</feature>
<dbReference type="AlphaFoldDB" id="A0AAV2QVC7"/>
<accession>A0AAV2QVC7</accession>
<evidence type="ECO:0000313" key="2">
    <source>
        <dbReference type="EMBL" id="CAL4096297.1"/>
    </source>
</evidence>
<organism evidence="2 3">
    <name type="scientific">Meganyctiphanes norvegica</name>
    <name type="common">Northern krill</name>
    <name type="synonym">Thysanopoda norvegica</name>
    <dbReference type="NCBI Taxonomy" id="48144"/>
    <lineage>
        <taxon>Eukaryota</taxon>
        <taxon>Metazoa</taxon>
        <taxon>Ecdysozoa</taxon>
        <taxon>Arthropoda</taxon>
        <taxon>Crustacea</taxon>
        <taxon>Multicrustacea</taxon>
        <taxon>Malacostraca</taxon>
        <taxon>Eumalacostraca</taxon>
        <taxon>Eucarida</taxon>
        <taxon>Euphausiacea</taxon>
        <taxon>Euphausiidae</taxon>
        <taxon>Meganyctiphanes</taxon>
    </lineage>
</organism>
<feature type="compositionally biased region" description="Polar residues" evidence="1">
    <location>
        <begin position="254"/>
        <end position="272"/>
    </location>
</feature>
<feature type="compositionally biased region" description="Low complexity" evidence="1">
    <location>
        <begin position="493"/>
        <end position="511"/>
    </location>
</feature>
<name>A0AAV2QVC7_MEGNR</name>